<evidence type="ECO:0000313" key="1">
    <source>
        <dbReference type="EMBL" id="MXY93962.1"/>
    </source>
</evidence>
<dbReference type="Pfam" id="PF14103">
    <property type="entry name" value="DUF4276"/>
    <property type="match status" value="1"/>
</dbReference>
<dbReference type="AlphaFoldDB" id="A0A6B0YW33"/>
<accession>A0A6B0YW33</accession>
<proteinExistence type="predicted"/>
<comment type="caution">
    <text evidence="1">The sequence shown here is derived from an EMBL/GenBank/DDBJ whole genome shotgun (WGS) entry which is preliminary data.</text>
</comment>
<reference evidence="1" key="1">
    <citation type="submission" date="2019-09" db="EMBL/GenBank/DDBJ databases">
        <title>Characterisation of the sponge microbiome using genome-centric metagenomics.</title>
        <authorList>
            <person name="Engelberts J.P."/>
            <person name="Robbins S.J."/>
            <person name="De Goeij J.M."/>
            <person name="Aranda M."/>
            <person name="Bell S.C."/>
            <person name="Webster N.S."/>
        </authorList>
    </citation>
    <scope>NUCLEOTIDE SEQUENCE</scope>
    <source>
        <strain evidence="1">SB0664_bin_27</strain>
    </source>
</reference>
<name>A0A6B0YW33_9CHLR</name>
<protein>
    <submittedName>
        <fullName evidence="1">DUF4276 family protein</fullName>
    </submittedName>
</protein>
<dbReference type="InterPro" id="IPR025455">
    <property type="entry name" value="DUF4276"/>
</dbReference>
<sequence>MAQRGTWRESLVRVRVYVEGGYSSSLDTQCRKAFSEFFKKAGLSGHMPRVIACGSRTEAFKRFRTALSQADSEVISLLLVDSEAKVEPQRTSWQHLNSRDRWQRPAGALDEQAHLMVQIMESWFLADVPSLERYFGGNFRSASLTNRESIEDVPKKDVLDQLRMASRDSQKGTYDKGRHSFALLAQIDPQKVIGRSPFAKRLIDTLKSYLIPA</sequence>
<dbReference type="EMBL" id="VXRG01000092">
    <property type="protein sequence ID" value="MXY93962.1"/>
    <property type="molecule type" value="Genomic_DNA"/>
</dbReference>
<gene>
    <name evidence="1" type="ORF">F4Y42_11015</name>
</gene>
<organism evidence="1">
    <name type="scientific">Caldilineaceae bacterium SB0664_bin_27</name>
    <dbReference type="NCBI Taxonomy" id="2605260"/>
    <lineage>
        <taxon>Bacteria</taxon>
        <taxon>Bacillati</taxon>
        <taxon>Chloroflexota</taxon>
        <taxon>Caldilineae</taxon>
        <taxon>Caldilineales</taxon>
        <taxon>Caldilineaceae</taxon>
    </lineage>
</organism>